<dbReference type="Gene3D" id="3.40.366.10">
    <property type="entry name" value="Malonyl-Coenzyme A Acyl Carrier Protein, domain 2"/>
    <property type="match status" value="1"/>
</dbReference>
<comment type="catalytic activity">
    <reaction evidence="3 4">
        <text>holo-[ACP] + malonyl-CoA = malonyl-[ACP] + CoA</text>
        <dbReference type="Rhea" id="RHEA:41792"/>
        <dbReference type="Rhea" id="RHEA-COMP:9623"/>
        <dbReference type="Rhea" id="RHEA-COMP:9685"/>
        <dbReference type="ChEBI" id="CHEBI:57287"/>
        <dbReference type="ChEBI" id="CHEBI:57384"/>
        <dbReference type="ChEBI" id="CHEBI:64479"/>
        <dbReference type="ChEBI" id="CHEBI:78449"/>
        <dbReference type="EC" id="2.3.1.39"/>
    </reaction>
</comment>
<evidence type="ECO:0000313" key="7">
    <source>
        <dbReference type="EMBL" id="CBH32804.1"/>
    </source>
</evidence>
<feature type="active site" evidence="5">
    <location>
        <position position="203"/>
    </location>
</feature>
<dbReference type="Gene3D" id="3.30.70.250">
    <property type="entry name" value="Malonyl-CoA ACP transacylase, ACP-binding"/>
    <property type="match status" value="1"/>
</dbReference>
<evidence type="ECO:0000256" key="4">
    <source>
        <dbReference type="PIRNR" id="PIRNR000446"/>
    </source>
</evidence>
<dbReference type="PANTHER" id="PTHR42681">
    <property type="entry name" value="MALONYL-COA-ACYL CARRIER PROTEIN TRANSACYLASE, MITOCHONDRIAL"/>
    <property type="match status" value="1"/>
</dbReference>
<dbReference type="InterPro" id="IPR016035">
    <property type="entry name" value="Acyl_Trfase/lysoPLipase"/>
</dbReference>
<dbReference type="GO" id="GO:0006633">
    <property type="term" value="P:fatty acid biosynthetic process"/>
    <property type="evidence" value="ECO:0007669"/>
    <property type="project" value="TreeGrafter"/>
</dbReference>
<evidence type="ECO:0000256" key="2">
    <source>
        <dbReference type="ARBA" id="ARBA00023315"/>
    </source>
</evidence>
<dbReference type="InterPro" id="IPR016036">
    <property type="entry name" value="Malonyl_transacylase_ACP-bd"/>
</dbReference>
<feature type="active site" evidence="5">
    <location>
        <position position="92"/>
    </location>
</feature>
<keyword evidence="2 4" id="KW-0012">Acyltransferase</keyword>
<reference evidence="7" key="1">
    <citation type="journal article" date="2010" name="ChemBioChem">
        <title>Cloning and characterization of the ravidomycin and chrysomycin biosynthetic gene clusters.</title>
        <authorList>
            <person name="Kharel M.K."/>
            <person name="Nybo S.E."/>
            <person name="Shepherd M.D."/>
            <person name="Rohr J."/>
        </authorList>
    </citation>
    <scope>NUCLEOTIDE SEQUENCE</scope>
    <source>
        <strain evidence="7">C23201NS3</strain>
    </source>
</reference>
<dbReference type="EC" id="2.3.1.39" evidence="4"/>
<evidence type="ECO:0000259" key="6">
    <source>
        <dbReference type="SMART" id="SM00827"/>
    </source>
</evidence>
<dbReference type="InterPro" id="IPR001227">
    <property type="entry name" value="Ac_transferase_dom_sf"/>
</dbReference>
<gene>
    <name evidence="7" type="primary">ravP</name>
</gene>
<keyword evidence="1 4" id="KW-0808">Transferase</keyword>
<proteinExistence type="inferred from homology"/>
<dbReference type="AlphaFoldDB" id="D1H0J5"/>
<comment type="similarity">
    <text evidence="4">Belongs to the fabD family.</text>
</comment>
<dbReference type="PIRSF" id="PIRSF000446">
    <property type="entry name" value="Mct"/>
    <property type="match status" value="1"/>
</dbReference>
<accession>D1H0J5</accession>
<dbReference type="PANTHER" id="PTHR42681:SF1">
    <property type="entry name" value="MALONYL-COA-ACYL CARRIER PROTEIN TRANSACYLASE, MITOCHONDRIAL"/>
    <property type="match status" value="1"/>
</dbReference>
<sequence>MSSTAFVFPGQGSQRVGMGRDLVADRPDLIESHYRVADEILGIPLTRLCWEGPAQELRAMPVTQPAVFLTSVVAHEVLRGHGVVPDVVTGHSLGEFAAMVAAGVLDLRDGLRLVRLRGELMDSVNRTVPGCLGVVIGVPVAGVEELCVRAAADTGEVVEIANLNEDRQIVVSGGLAGVAALLKYADEAGAERVLTLDVGGPAHCSLLSGIEEEFGRAIDGLDLRDPVVPVYSALTAAPVLDARQAAECLRRQFTSRVLWADTVRALTDFGVDRFVEVGPGKALSKLCQRISPDSTTYRTNDAPRLAQAVAALGAVRSPGALVR</sequence>
<evidence type="ECO:0000256" key="5">
    <source>
        <dbReference type="PIRSR" id="PIRSR000446-1"/>
    </source>
</evidence>
<dbReference type="InterPro" id="IPR014043">
    <property type="entry name" value="Acyl_transferase_dom"/>
</dbReference>
<dbReference type="EMBL" id="FN565485">
    <property type="protein sequence ID" value="CBH32804.1"/>
    <property type="molecule type" value="Genomic_DNA"/>
</dbReference>
<name>D1H0J5_9ACTN</name>
<evidence type="ECO:0000256" key="1">
    <source>
        <dbReference type="ARBA" id="ARBA00022679"/>
    </source>
</evidence>
<protein>
    <recommendedName>
        <fullName evidence="4">Malonyl CoA-acyl carrier protein transacylase</fullName>
        <ecNumber evidence="4">2.3.1.39</ecNumber>
    </recommendedName>
</protein>
<dbReference type="SUPFAM" id="SSF55048">
    <property type="entry name" value="Probable ACP-binding domain of malonyl-CoA ACP transacylase"/>
    <property type="match status" value="1"/>
</dbReference>
<feature type="domain" description="Malonyl-CoA:ACP transacylase (MAT)" evidence="6">
    <location>
        <begin position="7"/>
        <end position="319"/>
    </location>
</feature>
<dbReference type="InterPro" id="IPR024925">
    <property type="entry name" value="Malonyl_CoA-ACP_transAc"/>
</dbReference>
<dbReference type="GO" id="GO:0004314">
    <property type="term" value="F:[acyl-carrier-protein] S-malonyltransferase activity"/>
    <property type="evidence" value="ECO:0007669"/>
    <property type="project" value="UniProtKB-EC"/>
</dbReference>
<dbReference type="GO" id="GO:0005829">
    <property type="term" value="C:cytosol"/>
    <property type="evidence" value="ECO:0007669"/>
    <property type="project" value="TreeGrafter"/>
</dbReference>
<evidence type="ECO:0000256" key="3">
    <source>
        <dbReference type="ARBA" id="ARBA00048462"/>
    </source>
</evidence>
<dbReference type="SMART" id="SM00827">
    <property type="entry name" value="PKS_AT"/>
    <property type="match status" value="1"/>
</dbReference>
<organism evidence="7">
    <name type="scientific">Streptomyces ravidus</name>
    <dbReference type="NCBI Taxonomy" id="691266"/>
    <lineage>
        <taxon>Bacteria</taxon>
        <taxon>Bacillati</taxon>
        <taxon>Actinomycetota</taxon>
        <taxon>Actinomycetes</taxon>
        <taxon>Kitasatosporales</taxon>
        <taxon>Streptomycetaceae</taxon>
        <taxon>Streptomyces</taxon>
    </lineage>
</organism>
<dbReference type="InterPro" id="IPR050858">
    <property type="entry name" value="Mal-CoA-ACP_Trans/PKS_FabD"/>
</dbReference>
<dbReference type="Pfam" id="PF00698">
    <property type="entry name" value="Acyl_transf_1"/>
    <property type="match status" value="1"/>
</dbReference>
<dbReference type="SUPFAM" id="SSF52151">
    <property type="entry name" value="FabD/lysophospholipase-like"/>
    <property type="match status" value="1"/>
</dbReference>